<keyword evidence="1" id="KW-0808">Transferase</keyword>
<dbReference type="InterPro" id="IPR029063">
    <property type="entry name" value="SAM-dependent_MTases_sf"/>
</dbReference>
<evidence type="ECO:0000313" key="2">
    <source>
        <dbReference type="Proteomes" id="UP000280346"/>
    </source>
</evidence>
<organism evidence="1 2">
    <name type="scientific">Azospirillum doebereinerae</name>
    <dbReference type="NCBI Taxonomy" id="92933"/>
    <lineage>
        <taxon>Bacteria</taxon>
        <taxon>Pseudomonadati</taxon>
        <taxon>Pseudomonadota</taxon>
        <taxon>Alphaproteobacteria</taxon>
        <taxon>Rhodospirillales</taxon>
        <taxon>Azospirillaceae</taxon>
        <taxon>Azospirillum</taxon>
    </lineage>
</organism>
<dbReference type="Gene3D" id="3.40.50.150">
    <property type="entry name" value="Vaccinia Virus protein VP39"/>
    <property type="match status" value="1"/>
</dbReference>
<dbReference type="SUPFAM" id="SSF53335">
    <property type="entry name" value="S-adenosyl-L-methionine-dependent methyltransferases"/>
    <property type="match status" value="1"/>
</dbReference>
<dbReference type="OrthoDB" id="5298787at2"/>
<dbReference type="GO" id="GO:0032259">
    <property type="term" value="P:methylation"/>
    <property type="evidence" value="ECO:0007669"/>
    <property type="project" value="UniProtKB-KW"/>
</dbReference>
<dbReference type="AlphaFoldDB" id="A0A3S1CI09"/>
<keyword evidence="2" id="KW-1185">Reference proteome</keyword>
<dbReference type="CDD" id="cd02440">
    <property type="entry name" value="AdoMet_MTases"/>
    <property type="match status" value="1"/>
</dbReference>
<dbReference type="Proteomes" id="UP000280346">
    <property type="component" value="Unassembled WGS sequence"/>
</dbReference>
<dbReference type="Pfam" id="PF13489">
    <property type="entry name" value="Methyltransf_23"/>
    <property type="match status" value="1"/>
</dbReference>
<protein>
    <submittedName>
        <fullName evidence="1">Class I SAM-dependent methyltransferase</fullName>
    </submittedName>
</protein>
<keyword evidence="1" id="KW-0489">Methyltransferase</keyword>
<comment type="caution">
    <text evidence="1">The sequence shown here is derived from an EMBL/GenBank/DDBJ whole genome shotgun (WGS) entry which is preliminary data.</text>
</comment>
<accession>A0A3S1CI09</accession>
<dbReference type="GO" id="GO:0008168">
    <property type="term" value="F:methyltransferase activity"/>
    <property type="evidence" value="ECO:0007669"/>
    <property type="project" value="UniProtKB-KW"/>
</dbReference>
<dbReference type="RefSeq" id="WP_126996705.1">
    <property type="nucleotide sequence ID" value="NZ_CP173190.1"/>
</dbReference>
<name>A0A3S1CI09_9PROT</name>
<gene>
    <name evidence="1" type="ORF">EJ913_08400</name>
</gene>
<dbReference type="EMBL" id="RZIJ01000005">
    <property type="protein sequence ID" value="RUQ73674.1"/>
    <property type="molecule type" value="Genomic_DNA"/>
</dbReference>
<reference evidence="1 2" key="1">
    <citation type="submission" date="2018-12" db="EMBL/GenBank/DDBJ databases">
        <authorList>
            <person name="Yang Y."/>
        </authorList>
    </citation>
    <scope>NUCLEOTIDE SEQUENCE [LARGE SCALE GENOMIC DNA]</scope>
    <source>
        <strain evidence="1 2">GSF71</strain>
    </source>
</reference>
<evidence type="ECO:0000313" key="1">
    <source>
        <dbReference type="EMBL" id="RUQ73674.1"/>
    </source>
</evidence>
<proteinExistence type="predicted"/>
<sequence length="202" mass="21283">MPSLPPHAAPPLAPSPASPWVVRFAPLVAAGGAVLDLACGSGRHLRLFRERGHPVVGLDRDPRGVADLTGTEGVELVEADLEDASPWPFPAERRFAGIVVTNYLHRPLLPRLLGALAPGGVLLYETFAVGNARFGRPSSPNFLLRSGELLELARGRLQVVAFEQGEIAAPKAAVVQRLCAVNDLAPGAGLEGDPEPRALPLP</sequence>